<evidence type="ECO:0000313" key="7">
    <source>
        <dbReference type="EMBL" id="TPX42926.1"/>
    </source>
</evidence>
<keyword evidence="3 6" id="KW-1133">Transmembrane helix</keyword>
<evidence type="ECO:0000256" key="1">
    <source>
        <dbReference type="ARBA" id="ARBA00004167"/>
    </source>
</evidence>
<dbReference type="PANTHER" id="PTHR12988:SF6">
    <property type="entry name" value="SPHINGOMYELIN PHOSPHODIESTERASE 4"/>
    <property type="match status" value="1"/>
</dbReference>
<evidence type="ECO:0000256" key="4">
    <source>
        <dbReference type="ARBA" id="ARBA00023136"/>
    </source>
</evidence>
<keyword evidence="2 6" id="KW-0812">Transmembrane</keyword>
<evidence type="ECO:0000313" key="8">
    <source>
        <dbReference type="Proteomes" id="UP000317494"/>
    </source>
</evidence>
<sequence length="1147" mass="127126">MYSPSDLVLHEWNDDDDAGFQVVEYSAVNSVDAAPLGLPLGHAPPPANVNECYSGCLPLAAATPEVYPHCILECTAIYTAQPSLPSVTISTISKIWAKASLASVGRDPDPPAIPVQAPRDNFGCPRFDSVESPFLQRHFSWLFSRETMNVDQLNRLLTSGKPAVEIWLAISTQLKQTLDASEFPVWLHACLPRLCEVLFGGVGARSAYVRRALNRAETRAFLDFIAPESILMTAILKPNPDPNALYEIYFNLLPLPTQRVLQGVDISRMPKMYETRVHVRDPQAQTTSPQKMVSVGHVTPGFTPRVMLNMFEYYFVCFAYTVTLSTNSSPPEFPKSTVQKHARHLKQLFTHHDPTRAQPAASSTSSTSYLDPVYFEALQLYLDFFLPRDPKLSLIPSSSSSTRSVSVTAVRQDEGLRARSTAALAPSSKDGLGVSSAVVGRLQRAAETMEHLLPWTSSPNTSTTYTSPAGISTSGSSVFKKTESIYTIPLEVPPLKRIDICHAMSEFIVGACVEYWMSHNEYLDFQTPNGLGQLPSYTQPTMHMLKSVQLLVQHVINMDLRNVARTIATREHNVHDVCFTCKRNAYMALGSKLYGFLQLALKYWPDDDFFPLIVDIWLSFITPWRVKGPGSGVDQDWLLFIAENYIYYAGIFKTFLQRAERFDLSSSARAVIDVIAARKAAALAATSVVKTSSSATKPKASTRNHLPLLQKVLLTFTDTPNLLNALKDIETTLGSYTDVNTFSAAIVNPSPFTTPVGRRGPGGVSMQKQASLLAVSLRFPELGNAGPVVKNVMQTLEGTSDWKPVFSGSIDPEILKRRLVLLNRVGFELSRIKSYMEQNVNPAPITETPIDSRTPSLPSLIQSPSTPTSAARRTLPSSLRTVSTPASSSRLGVGSITAATNNPKLAEFPPRPPADSGWLAFTVWIVMYALVLSIKGWNLSKRLWQSVVSETEARSPKREREKRAQILSSVTSSLEATATLIRKLWDLPPSNGDVLPTTPGIELAVKQASFMSDDSLYDEEEEGITLMYGPVLLAPEVRADNPDLLTRRGRMQLRKGLRKCDPAALPVRPSPRAEMMARSYEIEFLVRWTMRLAQHCEAVWSELRDDNPFVPDVKFTFLRLFAAKPNLLFLTLCFIVWYLVRAVWGLV</sequence>
<dbReference type="Pfam" id="PF14724">
    <property type="entry name" value="mit_SMPDase"/>
    <property type="match status" value="1"/>
</dbReference>
<dbReference type="EMBL" id="QEAN01000216">
    <property type="protein sequence ID" value="TPX42926.1"/>
    <property type="molecule type" value="Genomic_DNA"/>
</dbReference>
<dbReference type="AlphaFoldDB" id="A0A507CUV4"/>
<dbReference type="PANTHER" id="PTHR12988">
    <property type="entry name" value="SPHINGOMYELIN PHOSPHODIESTERASE 4"/>
    <property type="match status" value="1"/>
</dbReference>
<reference evidence="7 8" key="1">
    <citation type="journal article" date="2019" name="Sci. Rep.">
        <title>Comparative genomics of chytrid fungi reveal insights into the obligate biotrophic and pathogenic lifestyle of Synchytrium endobioticum.</title>
        <authorList>
            <person name="van de Vossenberg B.T.L.H."/>
            <person name="Warris S."/>
            <person name="Nguyen H.D.T."/>
            <person name="van Gent-Pelzer M.P.E."/>
            <person name="Joly D.L."/>
            <person name="van de Geest H.C."/>
            <person name="Bonants P.J.M."/>
            <person name="Smith D.S."/>
            <person name="Levesque C.A."/>
            <person name="van der Lee T.A.J."/>
        </authorList>
    </citation>
    <scope>NUCLEOTIDE SEQUENCE [LARGE SCALE GENOMIC DNA]</scope>
    <source>
        <strain evidence="7 8">MB42</strain>
    </source>
</reference>
<dbReference type="Proteomes" id="UP000317494">
    <property type="component" value="Unassembled WGS sequence"/>
</dbReference>
<keyword evidence="4 6" id="KW-0472">Membrane</keyword>
<protein>
    <submittedName>
        <fullName evidence="7">Sphingomyelin phosphodiesterase</fullName>
    </submittedName>
</protein>
<dbReference type="GO" id="GO:0046513">
    <property type="term" value="P:ceramide biosynthetic process"/>
    <property type="evidence" value="ECO:0007669"/>
    <property type="project" value="TreeGrafter"/>
</dbReference>
<evidence type="ECO:0000256" key="3">
    <source>
        <dbReference type="ARBA" id="ARBA00022989"/>
    </source>
</evidence>
<feature type="transmembrane region" description="Helical" evidence="6">
    <location>
        <begin position="917"/>
        <end position="934"/>
    </location>
</feature>
<dbReference type="GO" id="GO:0046475">
    <property type="term" value="P:glycerophospholipid catabolic process"/>
    <property type="evidence" value="ECO:0007669"/>
    <property type="project" value="TreeGrafter"/>
</dbReference>
<accession>A0A507CUV4</accession>
<proteinExistence type="predicted"/>
<comment type="subcellular location">
    <subcellularLocation>
        <location evidence="1">Membrane</location>
        <topology evidence="1">Single-pass membrane protein</topology>
    </subcellularLocation>
</comment>
<feature type="compositionally biased region" description="Polar residues" evidence="5">
    <location>
        <begin position="849"/>
        <end position="890"/>
    </location>
</feature>
<evidence type="ECO:0000256" key="2">
    <source>
        <dbReference type="ARBA" id="ARBA00022692"/>
    </source>
</evidence>
<feature type="region of interest" description="Disordered" evidence="5">
    <location>
        <begin position="842"/>
        <end position="895"/>
    </location>
</feature>
<feature type="transmembrane region" description="Helical" evidence="6">
    <location>
        <begin position="1127"/>
        <end position="1144"/>
    </location>
</feature>
<dbReference type="GO" id="GO:0006685">
    <property type="term" value="P:sphingomyelin catabolic process"/>
    <property type="evidence" value="ECO:0007669"/>
    <property type="project" value="TreeGrafter"/>
</dbReference>
<dbReference type="GO" id="GO:0016020">
    <property type="term" value="C:membrane"/>
    <property type="evidence" value="ECO:0007669"/>
    <property type="project" value="UniProtKB-SubCell"/>
</dbReference>
<dbReference type="VEuPathDB" id="FungiDB:SeMB42_g04938"/>
<comment type="caution">
    <text evidence="7">The sequence shown here is derived from an EMBL/GenBank/DDBJ whole genome shotgun (WGS) entry which is preliminary data.</text>
</comment>
<evidence type="ECO:0000256" key="5">
    <source>
        <dbReference type="SAM" id="MobiDB-lite"/>
    </source>
</evidence>
<name>A0A507CUV4_9FUNG</name>
<dbReference type="STRING" id="286115.A0A507CUV4"/>
<keyword evidence="8" id="KW-1185">Reference proteome</keyword>
<evidence type="ECO:0000256" key="6">
    <source>
        <dbReference type="SAM" id="Phobius"/>
    </source>
</evidence>
<dbReference type="GO" id="GO:0050290">
    <property type="term" value="F:sphingomyelin phosphodiesterase D activity"/>
    <property type="evidence" value="ECO:0007669"/>
    <property type="project" value="InterPro"/>
</dbReference>
<dbReference type="InterPro" id="IPR024129">
    <property type="entry name" value="Sphingomy_SMPD4"/>
</dbReference>
<organism evidence="7 8">
    <name type="scientific">Synchytrium endobioticum</name>
    <dbReference type="NCBI Taxonomy" id="286115"/>
    <lineage>
        <taxon>Eukaryota</taxon>
        <taxon>Fungi</taxon>
        <taxon>Fungi incertae sedis</taxon>
        <taxon>Chytridiomycota</taxon>
        <taxon>Chytridiomycota incertae sedis</taxon>
        <taxon>Chytridiomycetes</taxon>
        <taxon>Synchytriales</taxon>
        <taxon>Synchytriaceae</taxon>
        <taxon>Synchytrium</taxon>
    </lineage>
</organism>
<gene>
    <name evidence="7" type="primary">ISC1</name>
    <name evidence="7" type="ORF">SeMB42_g04938</name>
</gene>